<organism evidence="2 3">
    <name type="scientific">Vreelandella rituensis</name>
    <dbReference type="NCBI Taxonomy" id="2282306"/>
    <lineage>
        <taxon>Bacteria</taxon>
        <taxon>Pseudomonadati</taxon>
        <taxon>Pseudomonadota</taxon>
        <taxon>Gammaproteobacteria</taxon>
        <taxon>Oceanospirillales</taxon>
        <taxon>Halomonadaceae</taxon>
        <taxon>Vreelandella</taxon>
    </lineage>
</organism>
<dbReference type="Proteomes" id="UP000253204">
    <property type="component" value="Unassembled WGS sequence"/>
</dbReference>
<proteinExistence type="predicted"/>
<dbReference type="AlphaFoldDB" id="A0A368TN55"/>
<reference evidence="2 3" key="1">
    <citation type="submission" date="2018-07" db="EMBL/GenBank/DDBJ databases">
        <title>Halomonas rutogse sp. nov., isolated from Lake TangqianCo on Tibetan Plateau.</title>
        <authorList>
            <person name="Lu H."/>
            <person name="Xing P."/>
            <person name="Wu Q."/>
        </authorList>
    </citation>
    <scope>NUCLEOTIDE SEQUENCE [LARGE SCALE GENOMIC DNA]</scope>
    <source>
        <strain evidence="2 3">TQ8S</strain>
    </source>
</reference>
<keyword evidence="1" id="KW-0812">Transmembrane</keyword>
<keyword evidence="3" id="KW-1185">Reference proteome</keyword>
<evidence type="ECO:0000256" key="1">
    <source>
        <dbReference type="SAM" id="Phobius"/>
    </source>
</evidence>
<comment type="caution">
    <text evidence="2">The sequence shown here is derived from an EMBL/GenBank/DDBJ whole genome shotgun (WGS) entry which is preliminary data.</text>
</comment>
<name>A0A368TN55_9GAMM</name>
<accession>A0A368TN55</accession>
<keyword evidence="1" id="KW-1133">Transmembrane helix</keyword>
<gene>
    <name evidence="2" type="ORF">DU506_19270</name>
</gene>
<protein>
    <submittedName>
        <fullName evidence="2">Uncharacterized protein</fullName>
    </submittedName>
</protein>
<dbReference type="RefSeq" id="WP_114488492.1">
    <property type="nucleotide sequence ID" value="NZ_QPIJ01000076.1"/>
</dbReference>
<evidence type="ECO:0000313" key="3">
    <source>
        <dbReference type="Proteomes" id="UP000253204"/>
    </source>
</evidence>
<keyword evidence="1" id="KW-0472">Membrane</keyword>
<feature type="transmembrane region" description="Helical" evidence="1">
    <location>
        <begin position="107"/>
        <end position="129"/>
    </location>
</feature>
<dbReference type="EMBL" id="QPIJ01000076">
    <property type="protein sequence ID" value="RCV86031.1"/>
    <property type="molecule type" value="Genomic_DNA"/>
</dbReference>
<sequence length="138" mass="16903">MSLIKRLLRRHNWLYINPTERWCYDCQQREVRVDGTWRLDQLGKCHRWVAPMPDKRLCTDCDRLEQHHRPDRYTDKWECLREGDPRRRWHHPCAPFLRLVRKPDDGFWVITMGVVIELYVILTGGEVVARERGWKRHD</sequence>
<evidence type="ECO:0000313" key="2">
    <source>
        <dbReference type="EMBL" id="RCV86031.1"/>
    </source>
</evidence>